<comment type="caution">
    <text evidence="1">The sequence shown here is derived from an EMBL/GenBank/DDBJ whole genome shotgun (WGS) entry which is preliminary data.</text>
</comment>
<proteinExistence type="predicted"/>
<evidence type="ECO:0000313" key="2">
    <source>
        <dbReference type="Proteomes" id="UP000749646"/>
    </source>
</evidence>
<dbReference type="Proteomes" id="UP000749646">
    <property type="component" value="Unassembled WGS sequence"/>
</dbReference>
<keyword evidence="2" id="KW-1185">Reference proteome</keyword>
<accession>A0A9P6SNW9</accession>
<protein>
    <submittedName>
        <fullName evidence="1">Uncharacterized protein</fullName>
    </submittedName>
</protein>
<sequence>MDRAGCKQYHVPDVVAFANVTSASTQASNSDERNVERGRQYSLTILKMIIATEEVLEIANDKISGKITFLDRNLNAGEIATTAYGKKLDLRCQTNTFKRGWYAKVFALKRMDPRLPERCGPDHRGDGYTPRLPNDMVISPSEYRDVVDAYGYHCVPVYVSSGVLPDLMVLLDSSIEREPSPEPEYDLNAARYLTICWSKVDWTAYLFDEALKRYDEVIDACYCQSETCSVKQELEKIQKVFFMFKRKCRELQITCSSNVPIPLN</sequence>
<organism evidence="1 2">
    <name type="scientific">Modicella reniformis</name>
    <dbReference type="NCBI Taxonomy" id="1440133"/>
    <lineage>
        <taxon>Eukaryota</taxon>
        <taxon>Fungi</taxon>
        <taxon>Fungi incertae sedis</taxon>
        <taxon>Mucoromycota</taxon>
        <taxon>Mortierellomycotina</taxon>
        <taxon>Mortierellomycetes</taxon>
        <taxon>Mortierellales</taxon>
        <taxon>Mortierellaceae</taxon>
        <taxon>Modicella</taxon>
    </lineage>
</organism>
<dbReference type="AlphaFoldDB" id="A0A9P6SNW9"/>
<evidence type="ECO:0000313" key="1">
    <source>
        <dbReference type="EMBL" id="KAF9983622.1"/>
    </source>
</evidence>
<reference evidence="1" key="1">
    <citation type="journal article" date="2020" name="Fungal Divers.">
        <title>Resolving the Mortierellaceae phylogeny through synthesis of multi-gene phylogenetics and phylogenomics.</title>
        <authorList>
            <person name="Vandepol N."/>
            <person name="Liber J."/>
            <person name="Desiro A."/>
            <person name="Na H."/>
            <person name="Kennedy M."/>
            <person name="Barry K."/>
            <person name="Grigoriev I.V."/>
            <person name="Miller A.N."/>
            <person name="O'Donnell K."/>
            <person name="Stajich J.E."/>
            <person name="Bonito G."/>
        </authorList>
    </citation>
    <scope>NUCLEOTIDE SEQUENCE</scope>
    <source>
        <strain evidence="1">MES-2147</strain>
    </source>
</reference>
<name>A0A9P6SNW9_9FUNG</name>
<gene>
    <name evidence="1" type="ORF">BGZ65_001596</name>
</gene>
<dbReference type="EMBL" id="JAAAHW010003460">
    <property type="protein sequence ID" value="KAF9983622.1"/>
    <property type="molecule type" value="Genomic_DNA"/>
</dbReference>